<evidence type="ECO:0000256" key="6">
    <source>
        <dbReference type="ARBA" id="ARBA00023163"/>
    </source>
</evidence>
<evidence type="ECO:0000256" key="5">
    <source>
        <dbReference type="ARBA" id="ARBA00023015"/>
    </source>
</evidence>
<feature type="compositionally biased region" description="Low complexity" evidence="9">
    <location>
        <begin position="18"/>
        <end position="45"/>
    </location>
</feature>
<dbReference type="InterPro" id="IPR036236">
    <property type="entry name" value="Znf_C2H2_sf"/>
</dbReference>
<feature type="compositionally biased region" description="Acidic residues" evidence="9">
    <location>
        <begin position="278"/>
        <end position="288"/>
    </location>
</feature>
<dbReference type="PANTHER" id="PTHR46179:SF13">
    <property type="entry name" value="C2H2-TYPE DOMAIN-CONTAINING PROTEIN"/>
    <property type="match status" value="1"/>
</dbReference>
<feature type="domain" description="C2H2-type" evidence="10">
    <location>
        <begin position="203"/>
        <end position="228"/>
    </location>
</feature>
<feature type="compositionally biased region" description="Low complexity" evidence="9">
    <location>
        <begin position="247"/>
        <end position="272"/>
    </location>
</feature>
<evidence type="ECO:0000256" key="1">
    <source>
        <dbReference type="ARBA" id="ARBA00004123"/>
    </source>
</evidence>
<keyword evidence="5" id="KW-0805">Transcription regulation</keyword>
<dbReference type="SUPFAM" id="SSF57667">
    <property type="entry name" value="beta-beta-alpha zinc fingers"/>
    <property type="match status" value="1"/>
</dbReference>
<dbReference type="OrthoDB" id="3437960at2759"/>
<keyword evidence="12" id="KW-1185">Reference proteome</keyword>
<dbReference type="GO" id="GO:0005634">
    <property type="term" value="C:nucleus"/>
    <property type="evidence" value="ECO:0007669"/>
    <property type="project" value="UniProtKB-SubCell"/>
</dbReference>
<dbReference type="Proteomes" id="UP000193560">
    <property type="component" value="Unassembled WGS sequence"/>
</dbReference>
<organism evidence="11 12">
    <name type="scientific">Absidia repens</name>
    <dbReference type="NCBI Taxonomy" id="90262"/>
    <lineage>
        <taxon>Eukaryota</taxon>
        <taxon>Fungi</taxon>
        <taxon>Fungi incertae sedis</taxon>
        <taxon>Mucoromycota</taxon>
        <taxon>Mucoromycotina</taxon>
        <taxon>Mucoromycetes</taxon>
        <taxon>Mucorales</taxon>
        <taxon>Cunninghamellaceae</taxon>
        <taxon>Absidia</taxon>
    </lineage>
</organism>
<keyword evidence="3 8" id="KW-0863">Zinc-finger</keyword>
<reference evidence="11 12" key="1">
    <citation type="submission" date="2016-07" db="EMBL/GenBank/DDBJ databases">
        <title>Pervasive Adenine N6-methylation of Active Genes in Fungi.</title>
        <authorList>
            <consortium name="DOE Joint Genome Institute"/>
            <person name="Mondo S.J."/>
            <person name="Dannebaum R.O."/>
            <person name="Kuo R.C."/>
            <person name="Labutti K."/>
            <person name="Haridas S."/>
            <person name="Kuo A."/>
            <person name="Salamov A."/>
            <person name="Ahrendt S.R."/>
            <person name="Lipzen A."/>
            <person name="Sullivan W."/>
            <person name="Andreopoulos W.B."/>
            <person name="Clum A."/>
            <person name="Lindquist E."/>
            <person name="Daum C."/>
            <person name="Ramamoorthy G.K."/>
            <person name="Gryganskyi A."/>
            <person name="Culley D."/>
            <person name="Magnuson J.K."/>
            <person name="James T.Y."/>
            <person name="O'Malley M.A."/>
            <person name="Stajich J.E."/>
            <person name="Spatafora J.W."/>
            <person name="Visel A."/>
            <person name="Grigoriev I.V."/>
        </authorList>
    </citation>
    <scope>NUCLEOTIDE SEQUENCE [LARGE SCALE GENOMIC DNA]</scope>
    <source>
        <strain evidence="11 12">NRRL 1336</strain>
    </source>
</reference>
<dbReference type="SMART" id="SM00355">
    <property type="entry name" value="ZnF_C2H2"/>
    <property type="match status" value="2"/>
</dbReference>
<evidence type="ECO:0000256" key="4">
    <source>
        <dbReference type="ARBA" id="ARBA00022833"/>
    </source>
</evidence>
<proteinExistence type="predicted"/>
<dbReference type="PROSITE" id="PS00028">
    <property type="entry name" value="ZINC_FINGER_C2H2_1"/>
    <property type="match status" value="2"/>
</dbReference>
<evidence type="ECO:0000256" key="2">
    <source>
        <dbReference type="ARBA" id="ARBA00022723"/>
    </source>
</evidence>
<dbReference type="GO" id="GO:0008270">
    <property type="term" value="F:zinc ion binding"/>
    <property type="evidence" value="ECO:0007669"/>
    <property type="project" value="UniProtKB-KW"/>
</dbReference>
<keyword evidence="2" id="KW-0479">Metal-binding</keyword>
<dbReference type="PANTHER" id="PTHR46179">
    <property type="entry name" value="ZINC FINGER PROTEIN"/>
    <property type="match status" value="1"/>
</dbReference>
<dbReference type="STRING" id="90262.A0A1X2J0V7"/>
<evidence type="ECO:0000256" key="3">
    <source>
        <dbReference type="ARBA" id="ARBA00022771"/>
    </source>
</evidence>
<evidence type="ECO:0000259" key="10">
    <source>
        <dbReference type="PROSITE" id="PS50157"/>
    </source>
</evidence>
<evidence type="ECO:0000256" key="8">
    <source>
        <dbReference type="PROSITE-ProRule" id="PRU00042"/>
    </source>
</evidence>
<accession>A0A1X2J0V7</accession>
<feature type="compositionally biased region" description="Polar residues" evidence="9">
    <location>
        <begin position="62"/>
        <end position="95"/>
    </location>
</feature>
<dbReference type="Pfam" id="PF00096">
    <property type="entry name" value="zf-C2H2"/>
    <property type="match status" value="1"/>
</dbReference>
<evidence type="ECO:0000313" key="11">
    <source>
        <dbReference type="EMBL" id="ORZ25497.1"/>
    </source>
</evidence>
<name>A0A1X2J0V7_9FUNG</name>
<keyword evidence="4" id="KW-0862">Zinc</keyword>
<sequence>MAQPSFKIKLRLTSPKDSNAPTPTSSTPSSAPSSPKRPASDSSVSEVTPKRSRIRSRKPATPQASTPINTTTNDPSASTNLGEDQGAQNNANKSQGPKPGPRIRAIFAHKDTPARRWQAKPLTFYTLGGGVVELPSRCWKSDESMKLNKRTTEPTSLADIDQLFTVEKDFRPFLCTHVGCSKSFTSFDLLQTHETNMHGIKKMVCGIDGCQKGFATSGQLTKHRKMVHFRAARKAKKLAEAEAEANAASASATATATPTATTPSAVVTEASSPAVNVNEDEDEDEDDTAAVTSVMDEDSS</sequence>
<dbReference type="GO" id="GO:0006357">
    <property type="term" value="P:regulation of transcription by RNA polymerase II"/>
    <property type="evidence" value="ECO:0007669"/>
    <property type="project" value="TreeGrafter"/>
</dbReference>
<feature type="region of interest" description="Disordered" evidence="9">
    <location>
        <begin position="247"/>
        <end position="300"/>
    </location>
</feature>
<dbReference type="Gene3D" id="3.30.160.60">
    <property type="entry name" value="Classic Zinc Finger"/>
    <property type="match status" value="2"/>
</dbReference>
<dbReference type="InterPro" id="IPR013087">
    <property type="entry name" value="Znf_C2H2_type"/>
</dbReference>
<keyword evidence="6" id="KW-0804">Transcription</keyword>
<dbReference type="InterPro" id="IPR051061">
    <property type="entry name" value="Zinc_finger_trans_reg"/>
</dbReference>
<dbReference type="AlphaFoldDB" id="A0A1X2J0V7"/>
<feature type="domain" description="C2H2-type" evidence="10">
    <location>
        <begin position="173"/>
        <end position="203"/>
    </location>
</feature>
<evidence type="ECO:0000256" key="7">
    <source>
        <dbReference type="ARBA" id="ARBA00023242"/>
    </source>
</evidence>
<protein>
    <recommendedName>
        <fullName evidence="10">C2H2-type domain-containing protein</fullName>
    </recommendedName>
</protein>
<comment type="caution">
    <text evidence="11">The sequence shown here is derived from an EMBL/GenBank/DDBJ whole genome shotgun (WGS) entry which is preliminary data.</text>
</comment>
<evidence type="ECO:0000313" key="12">
    <source>
        <dbReference type="Proteomes" id="UP000193560"/>
    </source>
</evidence>
<dbReference type="PROSITE" id="PS50157">
    <property type="entry name" value="ZINC_FINGER_C2H2_2"/>
    <property type="match status" value="2"/>
</dbReference>
<evidence type="ECO:0000256" key="9">
    <source>
        <dbReference type="SAM" id="MobiDB-lite"/>
    </source>
</evidence>
<keyword evidence="7" id="KW-0539">Nucleus</keyword>
<feature type="region of interest" description="Disordered" evidence="9">
    <location>
        <begin position="1"/>
        <end position="103"/>
    </location>
</feature>
<dbReference type="EMBL" id="MCGE01000001">
    <property type="protein sequence ID" value="ORZ25497.1"/>
    <property type="molecule type" value="Genomic_DNA"/>
</dbReference>
<comment type="subcellular location">
    <subcellularLocation>
        <location evidence="1">Nucleus</location>
    </subcellularLocation>
</comment>
<gene>
    <name evidence="11" type="ORF">BCR42DRAFT_400288</name>
</gene>